<dbReference type="AlphaFoldDB" id="A0A6A6WWF8"/>
<dbReference type="Proteomes" id="UP000799757">
    <property type="component" value="Unassembled WGS sequence"/>
</dbReference>
<organism evidence="1 2">
    <name type="scientific">Melanomma pulvis-pyrius CBS 109.77</name>
    <dbReference type="NCBI Taxonomy" id="1314802"/>
    <lineage>
        <taxon>Eukaryota</taxon>
        <taxon>Fungi</taxon>
        <taxon>Dikarya</taxon>
        <taxon>Ascomycota</taxon>
        <taxon>Pezizomycotina</taxon>
        <taxon>Dothideomycetes</taxon>
        <taxon>Pleosporomycetidae</taxon>
        <taxon>Pleosporales</taxon>
        <taxon>Melanommataceae</taxon>
        <taxon>Melanomma</taxon>
    </lineage>
</organism>
<accession>A0A6A6WWF8</accession>
<sequence length="223" mass="24469">MRICGKGLSSGLARGGGGTYCVSTSSAWANREMLQLAPRSSVLLFAHANVPFEVPDALEAVGQDGIGDHVNTAEPLCFLLEDGLHNEVHCPIGQRRVAHKGGLCVHTCPSRTRDIWEEACNDWSRSMHAAQSICIFAKRRPLPETVEIARGWSTVRRAILWRAIVDGMLEEDKMARMVCVDGDTAGLAWAYAYACTLVGERRLIPRERNLTYLSASTAEDEAE</sequence>
<evidence type="ECO:0000313" key="1">
    <source>
        <dbReference type="EMBL" id="KAF2788238.1"/>
    </source>
</evidence>
<evidence type="ECO:0000313" key="2">
    <source>
        <dbReference type="Proteomes" id="UP000799757"/>
    </source>
</evidence>
<gene>
    <name evidence="1" type="ORF">K505DRAFT_342256</name>
</gene>
<dbReference type="EMBL" id="MU002234">
    <property type="protein sequence ID" value="KAF2788238.1"/>
    <property type="molecule type" value="Genomic_DNA"/>
</dbReference>
<proteinExistence type="predicted"/>
<keyword evidence="2" id="KW-1185">Reference proteome</keyword>
<reference evidence="1" key="1">
    <citation type="journal article" date="2020" name="Stud. Mycol.">
        <title>101 Dothideomycetes genomes: a test case for predicting lifestyles and emergence of pathogens.</title>
        <authorList>
            <person name="Haridas S."/>
            <person name="Albert R."/>
            <person name="Binder M."/>
            <person name="Bloem J."/>
            <person name="Labutti K."/>
            <person name="Salamov A."/>
            <person name="Andreopoulos B."/>
            <person name="Baker S."/>
            <person name="Barry K."/>
            <person name="Bills G."/>
            <person name="Bluhm B."/>
            <person name="Cannon C."/>
            <person name="Castanera R."/>
            <person name="Culley D."/>
            <person name="Daum C."/>
            <person name="Ezra D."/>
            <person name="Gonzalez J."/>
            <person name="Henrissat B."/>
            <person name="Kuo A."/>
            <person name="Liang C."/>
            <person name="Lipzen A."/>
            <person name="Lutzoni F."/>
            <person name="Magnuson J."/>
            <person name="Mondo S."/>
            <person name="Nolan M."/>
            <person name="Ohm R."/>
            <person name="Pangilinan J."/>
            <person name="Park H.-J."/>
            <person name="Ramirez L."/>
            <person name="Alfaro M."/>
            <person name="Sun H."/>
            <person name="Tritt A."/>
            <person name="Yoshinaga Y."/>
            <person name="Zwiers L.-H."/>
            <person name="Turgeon B."/>
            <person name="Goodwin S."/>
            <person name="Spatafora J."/>
            <person name="Crous P."/>
            <person name="Grigoriev I."/>
        </authorList>
    </citation>
    <scope>NUCLEOTIDE SEQUENCE</scope>
    <source>
        <strain evidence="1">CBS 109.77</strain>
    </source>
</reference>
<protein>
    <submittedName>
        <fullName evidence="1">Uncharacterized protein</fullName>
    </submittedName>
</protein>
<name>A0A6A6WWF8_9PLEO</name>